<feature type="transmembrane region" description="Helical" evidence="1">
    <location>
        <begin position="80"/>
        <end position="97"/>
    </location>
</feature>
<protein>
    <submittedName>
        <fullName evidence="4">Fatty acyl-CoA reductase C-terminal domain-containing protein</fullName>
    </submittedName>
</protein>
<name>A0A914DU20_9BILA</name>
<feature type="domain" description="Fatty acyl-CoA reductase C-terminal" evidence="2">
    <location>
        <begin position="1"/>
        <end position="62"/>
    </location>
</feature>
<keyword evidence="1" id="KW-0472">Membrane</keyword>
<accession>A0A914DU20</accession>
<dbReference type="Proteomes" id="UP000887540">
    <property type="component" value="Unplaced"/>
</dbReference>
<evidence type="ECO:0000313" key="4">
    <source>
        <dbReference type="WBParaSite" id="ACRNAN_scaffold3893.g22431.t1"/>
    </source>
</evidence>
<dbReference type="GO" id="GO:0080019">
    <property type="term" value="F:alcohol-forming very long-chain fatty acyl-CoA reductase activity"/>
    <property type="evidence" value="ECO:0007669"/>
    <property type="project" value="InterPro"/>
</dbReference>
<dbReference type="Pfam" id="PF03015">
    <property type="entry name" value="Sterile"/>
    <property type="match status" value="1"/>
</dbReference>
<dbReference type="InterPro" id="IPR026055">
    <property type="entry name" value="FAR"/>
</dbReference>
<keyword evidence="3" id="KW-1185">Reference proteome</keyword>
<keyword evidence="1" id="KW-0812">Transmembrane</keyword>
<proteinExistence type="predicted"/>
<dbReference type="GO" id="GO:0035336">
    <property type="term" value="P:long-chain fatty-acyl-CoA metabolic process"/>
    <property type="evidence" value="ECO:0007669"/>
    <property type="project" value="TreeGrafter"/>
</dbReference>
<keyword evidence="1" id="KW-1133">Transmembrane helix</keyword>
<evidence type="ECO:0000256" key="1">
    <source>
        <dbReference type="SAM" id="Phobius"/>
    </source>
</evidence>
<evidence type="ECO:0000313" key="3">
    <source>
        <dbReference type="Proteomes" id="UP000887540"/>
    </source>
</evidence>
<dbReference type="AlphaFoldDB" id="A0A914DU20"/>
<dbReference type="GO" id="GO:0005777">
    <property type="term" value="C:peroxisome"/>
    <property type="evidence" value="ECO:0007669"/>
    <property type="project" value="TreeGrafter"/>
</dbReference>
<dbReference type="PANTHER" id="PTHR11011">
    <property type="entry name" value="MALE STERILITY PROTEIN 2-RELATED"/>
    <property type="match status" value="1"/>
</dbReference>
<dbReference type="PANTHER" id="PTHR11011:SF45">
    <property type="entry name" value="FATTY ACYL-COA REDUCTASE CG8306-RELATED"/>
    <property type="match status" value="1"/>
</dbReference>
<reference evidence="4" key="1">
    <citation type="submission" date="2022-11" db="UniProtKB">
        <authorList>
            <consortium name="WormBaseParasite"/>
        </authorList>
    </citation>
    <scope>IDENTIFICATION</scope>
</reference>
<dbReference type="CDD" id="cd09071">
    <property type="entry name" value="FAR_C"/>
    <property type="match status" value="1"/>
</dbReference>
<sequence>MVETLHYFTTRGWSFDAKGLITLWDSLSEDDKKEFNFDIRQVNWDKYLFDYLMGMKIYLLKESLDDIPKARSNLAWLQRLSMYANAFVWAGLVRVFAWKRTQKQRWSIWLTGFLLTHVFQNWNLRPKVHFMTLDEYKKNALLY</sequence>
<evidence type="ECO:0000259" key="2">
    <source>
        <dbReference type="Pfam" id="PF03015"/>
    </source>
</evidence>
<dbReference type="InterPro" id="IPR033640">
    <property type="entry name" value="FAR_C"/>
</dbReference>
<dbReference type="WBParaSite" id="ACRNAN_scaffold3893.g22431.t1">
    <property type="protein sequence ID" value="ACRNAN_scaffold3893.g22431.t1"/>
    <property type="gene ID" value="ACRNAN_scaffold3893.g22431"/>
</dbReference>
<organism evidence="3 4">
    <name type="scientific">Acrobeloides nanus</name>
    <dbReference type="NCBI Taxonomy" id="290746"/>
    <lineage>
        <taxon>Eukaryota</taxon>
        <taxon>Metazoa</taxon>
        <taxon>Ecdysozoa</taxon>
        <taxon>Nematoda</taxon>
        <taxon>Chromadorea</taxon>
        <taxon>Rhabditida</taxon>
        <taxon>Tylenchina</taxon>
        <taxon>Cephalobomorpha</taxon>
        <taxon>Cephaloboidea</taxon>
        <taxon>Cephalobidae</taxon>
        <taxon>Acrobeloides</taxon>
    </lineage>
</organism>